<keyword evidence="1" id="KW-0472">Membrane</keyword>
<dbReference type="Proteomes" id="UP001201812">
    <property type="component" value="Unassembled WGS sequence"/>
</dbReference>
<dbReference type="PANTHER" id="PTHR36516">
    <property type="entry name" value="PROTEIN CBG04168-RELATED"/>
    <property type="match status" value="1"/>
</dbReference>
<reference evidence="3" key="1">
    <citation type="submission" date="2022-01" db="EMBL/GenBank/DDBJ databases">
        <title>Genome Sequence Resource for Two Populations of Ditylenchus destructor, the Migratory Endoparasitic Phytonematode.</title>
        <authorList>
            <person name="Zhang H."/>
            <person name="Lin R."/>
            <person name="Xie B."/>
        </authorList>
    </citation>
    <scope>NUCLEOTIDE SEQUENCE</scope>
    <source>
        <strain evidence="3">BazhouSP</strain>
    </source>
</reference>
<feature type="transmembrane region" description="Helical" evidence="1">
    <location>
        <begin position="12"/>
        <end position="29"/>
    </location>
</feature>
<evidence type="ECO:0000256" key="1">
    <source>
        <dbReference type="SAM" id="Phobius"/>
    </source>
</evidence>
<dbReference type="Pfam" id="PF03351">
    <property type="entry name" value="DOMON"/>
    <property type="match status" value="1"/>
</dbReference>
<dbReference type="PANTHER" id="PTHR36516:SF6">
    <property type="entry name" value="DOMON DOMAIN-CONTAINING PROTEIN"/>
    <property type="match status" value="1"/>
</dbReference>
<comment type="caution">
    <text evidence="3">The sequence shown here is derived from an EMBL/GenBank/DDBJ whole genome shotgun (WGS) entry which is preliminary data.</text>
</comment>
<keyword evidence="4" id="KW-1185">Reference proteome</keyword>
<protein>
    <submittedName>
        <fullName evidence="3">DOMON domain-containing protein</fullName>
    </submittedName>
</protein>
<gene>
    <name evidence="3" type="ORF">DdX_02566</name>
</gene>
<accession>A0AAD4R663</accession>
<dbReference type="InterPro" id="IPR045266">
    <property type="entry name" value="DOH_DOMON"/>
</dbReference>
<feature type="domain" description="DOMON" evidence="2">
    <location>
        <begin position="43"/>
        <end position="163"/>
    </location>
</feature>
<sequence length="189" mass="21192">MGAICFDKLRAITWRNLIVFFGFVMLHFVQKTYAASCTFTDGSSYQLSWAVDRNDMIHFHLQYHNFPSGVNAWTGVAFGESMFDGLDALVIKVINGRITVSDEYVQGYGPSWPDRQQDVKSSERKLSNGVLSVRFSRSVRAHEIGVDKDLNGCSTWQFITGPGIASPTHVGKHTRHPEGRTVCLDQCRA</sequence>
<keyword evidence="1" id="KW-1133">Transmembrane helix</keyword>
<dbReference type="EMBL" id="JAKKPZ010000002">
    <property type="protein sequence ID" value="KAI1725881.1"/>
    <property type="molecule type" value="Genomic_DNA"/>
</dbReference>
<name>A0AAD4R663_9BILA</name>
<dbReference type="AlphaFoldDB" id="A0AAD4R663"/>
<organism evidence="3 4">
    <name type="scientific">Ditylenchus destructor</name>
    <dbReference type="NCBI Taxonomy" id="166010"/>
    <lineage>
        <taxon>Eukaryota</taxon>
        <taxon>Metazoa</taxon>
        <taxon>Ecdysozoa</taxon>
        <taxon>Nematoda</taxon>
        <taxon>Chromadorea</taxon>
        <taxon>Rhabditida</taxon>
        <taxon>Tylenchina</taxon>
        <taxon>Tylenchomorpha</taxon>
        <taxon>Sphaerularioidea</taxon>
        <taxon>Anguinidae</taxon>
        <taxon>Anguininae</taxon>
        <taxon>Ditylenchus</taxon>
    </lineage>
</organism>
<evidence type="ECO:0000313" key="4">
    <source>
        <dbReference type="Proteomes" id="UP001201812"/>
    </source>
</evidence>
<dbReference type="InterPro" id="IPR005018">
    <property type="entry name" value="DOMON_domain"/>
</dbReference>
<evidence type="ECO:0000259" key="2">
    <source>
        <dbReference type="PROSITE" id="PS50836"/>
    </source>
</evidence>
<evidence type="ECO:0000313" key="3">
    <source>
        <dbReference type="EMBL" id="KAI1725881.1"/>
    </source>
</evidence>
<keyword evidence="1" id="KW-0812">Transmembrane</keyword>
<proteinExistence type="predicted"/>
<dbReference type="SMART" id="SM00664">
    <property type="entry name" value="DoH"/>
    <property type="match status" value="1"/>
</dbReference>
<dbReference type="PROSITE" id="PS50836">
    <property type="entry name" value="DOMON"/>
    <property type="match status" value="1"/>
</dbReference>
<dbReference type="CDD" id="cd09631">
    <property type="entry name" value="DOMON_DOH"/>
    <property type="match status" value="1"/>
</dbReference>